<accession>A0A1I3AC18</accession>
<keyword evidence="3" id="KW-1185">Reference proteome</keyword>
<evidence type="ECO:0000256" key="1">
    <source>
        <dbReference type="SAM" id="Phobius"/>
    </source>
</evidence>
<keyword evidence="1" id="KW-0812">Transmembrane</keyword>
<dbReference type="EMBL" id="FOPU01000014">
    <property type="protein sequence ID" value="SFH47634.1"/>
    <property type="molecule type" value="Genomic_DNA"/>
</dbReference>
<dbReference type="RefSeq" id="WP_269458841.1">
    <property type="nucleotide sequence ID" value="NZ_CBCRYP010000012.1"/>
</dbReference>
<evidence type="ECO:0000313" key="2">
    <source>
        <dbReference type="EMBL" id="SFH47634.1"/>
    </source>
</evidence>
<evidence type="ECO:0000313" key="3">
    <source>
        <dbReference type="Proteomes" id="UP000183635"/>
    </source>
</evidence>
<dbReference type="AlphaFoldDB" id="A0A1I3AC18"/>
<proteinExistence type="predicted"/>
<name>A0A1I3AC18_9RHOB</name>
<reference evidence="2 3" key="1">
    <citation type="submission" date="2016-10" db="EMBL/GenBank/DDBJ databases">
        <authorList>
            <person name="de Groot N.N."/>
        </authorList>
    </citation>
    <scope>NUCLEOTIDE SEQUENCE [LARGE SCALE GENOMIC DNA]</scope>
    <source>
        <strain evidence="2 3">DSM 8537</strain>
    </source>
</reference>
<dbReference type="Proteomes" id="UP000183635">
    <property type="component" value="Unassembled WGS sequence"/>
</dbReference>
<feature type="transmembrane region" description="Helical" evidence="1">
    <location>
        <begin position="6"/>
        <end position="29"/>
    </location>
</feature>
<protein>
    <submittedName>
        <fullName evidence="2">Uncharacterized protein</fullName>
    </submittedName>
</protein>
<sequence length="41" mass="4217">MPHQTFLASAMVASIVTGATFATASVMALQAMGIWIGTADF</sequence>
<keyword evidence="1" id="KW-0472">Membrane</keyword>
<gene>
    <name evidence="2" type="ORF">SAMN04488021_11412</name>
</gene>
<organism evidence="2 3">
    <name type="scientific">Paracoccus aminovorans</name>
    <dbReference type="NCBI Taxonomy" id="34004"/>
    <lineage>
        <taxon>Bacteria</taxon>
        <taxon>Pseudomonadati</taxon>
        <taxon>Pseudomonadota</taxon>
        <taxon>Alphaproteobacteria</taxon>
        <taxon>Rhodobacterales</taxon>
        <taxon>Paracoccaceae</taxon>
        <taxon>Paracoccus</taxon>
    </lineage>
</organism>
<keyword evidence="1" id="KW-1133">Transmembrane helix</keyword>